<evidence type="ECO:0000256" key="1">
    <source>
        <dbReference type="ARBA" id="ARBA00004429"/>
    </source>
</evidence>
<sequence>MTLAITGGLVLLALVGTPLYAIIGALALILFFLADIESAAVFIELYRVTSQPSLIAIPLFTFAGFLMAESGTPKRLTRLTETFLGALPGGTPLVALVACGFFTAFTGASGVTIIALGGLLYPMLIREHYSRKFSLGLLTASGSLGLLFPPSLPLILYGLIAQVNIDQLFLAGIIPGIFLILIFFCYSFAMGKKLKIPITPFNRREAWSAIKQARWEIPLPFLILWGIYGGFITVTEAAAVTVVYVLLVETVLYKDLNLLSDVPRIMKTSMVLVGSILIILGTALGFTSYLVDEQVPMQILEAMGTYIDDKITFLIVLNIFLLIVGCLMDIFSAIIVVVPLIVPIAQSFGVDMVHLGIIFLTNLEIGYMTPPVGINLFLSSSRFNEPVLKMYQASLPFLGLMLIGLMLITYFPELSLWLVHTFQ</sequence>
<gene>
    <name evidence="9" type="ORF">G3M70_15745</name>
</gene>
<evidence type="ECO:0000256" key="6">
    <source>
        <dbReference type="ARBA" id="ARBA00023136"/>
    </source>
</evidence>
<dbReference type="KEGG" id="nli:G3M70_15745"/>
<dbReference type="Proteomes" id="UP000594688">
    <property type="component" value="Chromosome"/>
</dbReference>
<evidence type="ECO:0000256" key="3">
    <source>
        <dbReference type="ARBA" id="ARBA00022519"/>
    </source>
</evidence>
<dbReference type="AlphaFoldDB" id="A0A7T0BZ87"/>
<dbReference type="EMBL" id="CP048685">
    <property type="protein sequence ID" value="QPJ63247.1"/>
    <property type="molecule type" value="Genomic_DNA"/>
</dbReference>
<keyword evidence="5 7" id="KW-1133">Transmembrane helix</keyword>
<protein>
    <submittedName>
        <fullName evidence="9">TRAP transporter large permease</fullName>
    </submittedName>
</protein>
<reference evidence="9 10" key="1">
    <citation type="submission" date="2020-02" db="EMBL/GenBank/DDBJ databases">
        <title>Genomic and physiological characterization of two novel Nitrospinaceae genera.</title>
        <authorList>
            <person name="Mueller A.J."/>
            <person name="Jung M.-Y."/>
            <person name="Strachan C.R."/>
            <person name="Herbold C.W."/>
            <person name="Kirkegaard R.H."/>
            <person name="Daims H."/>
        </authorList>
    </citation>
    <scope>NUCLEOTIDE SEQUENCE [LARGE SCALE GENOMIC DNA]</scope>
    <source>
        <strain evidence="9">EB</strain>
    </source>
</reference>
<feature type="transmembrane region" description="Helical" evidence="7">
    <location>
        <begin position="133"/>
        <end position="156"/>
    </location>
</feature>
<feature type="transmembrane region" description="Helical" evidence="7">
    <location>
        <begin position="93"/>
        <end position="121"/>
    </location>
</feature>
<feature type="transmembrane region" description="Helical" evidence="7">
    <location>
        <begin position="268"/>
        <end position="291"/>
    </location>
</feature>
<evidence type="ECO:0000256" key="4">
    <source>
        <dbReference type="ARBA" id="ARBA00022692"/>
    </source>
</evidence>
<evidence type="ECO:0000259" key="8">
    <source>
        <dbReference type="Pfam" id="PF06808"/>
    </source>
</evidence>
<feature type="transmembrane region" description="Helical" evidence="7">
    <location>
        <begin position="390"/>
        <end position="411"/>
    </location>
</feature>
<feature type="domain" description="TRAP C4-dicarboxylate transport system permease DctM subunit" evidence="8">
    <location>
        <begin position="8"/>
        <end position="414"/>
    </location>
</feature>
<evidence type="ECO:0000256" key="7">
    <source>
        <dbReference type="SAM" id="Phobius"/>
    </source>
</evidence>
<keyword evidence="3" id="KW-0997">Cell inner membrane</keyword>
<proteinExistence type="predicted"/>
<evidence type="ECO:0000256" key="2">
    <source>
        <dbReference type="ARBA" id="ARBA00022475"/>
    </source>
</evidence>
<feature type="transmembrane region" description="Helical" evidence="7">
    <location>
        <begin position="54"/>
        <end position="73"/>
    </location>
</feature>
<dbReference type="InterPro" id="IPR010656">
    <property type="entry name" value="DctM"/>
</dbReference>
<dbReference type="NCBIfam" id="TIGR00786">
    <property type="entry name" value="dctM"/>
    <property type="match status" value="1"/>
</dbReference>
<keyword evidence="4 7" id="KW-0812">Transmembrane</keyword>
<dbReference type="GO" id="GO:0022857">
    <property type="term" value="F:transmembrane transporter activity"/>
    <property type="evidence" value="ECO:0007669"/>
    <property type="project" value="TreeGrafter"/>
</dbReference>
<organism evidence="9 10">
    <name type="scientific">Candidatus Nitronauta litoralis</name>
    <dbReference type="NCBI Taxonomy" id="2705533"/>
    <lineage>
        <taxon>Bacteria</taxon>
        <taxon>Pseudomonadati</taxon>
        <taxon>Nitrospinota/Tectimicrobiota group</taxon>
        <taxon>Nitrospinota</taxon>
        <taxon>Nitrospinia</taxon>
        <taxon>Nitrospinales</taxon>
        <taxon>Nitrospinaceae</taxon>
        <taxon>Candidatus Nitronauta</taxon>
    </lineage>
</organism>
<evidence type="ECO:0000313" key="10">
    <source>
        <dbReference type="Proteomes" id="UP000594688"/>
    </source>
</evidence>
<evidence type="ECO:0000313" key="9">
    <source>
        <dbReference type="EMBL" id="QPJ63247.1"/>
    </source>
</evidence>
<keyword evidence="6 7" id="KW-0472">Membrane</keyword>
<keyword evidence="2" id="KW-1003">Cell membrane</keyword>
<dbReference type="PIRSF" id="PIRSF006066">
    <property type="entry name" value="HI0050"/>
    <property type="match status" value="1"/>
</dbReference>
<feature type="transmembrane region" description="Helical" evidence="7">
    <location>
        <begin position="221"/>
        <end position="248"/>
    </location>
</feature>
<dbReference type="GO" id="GO:0005886">
    <property type="term" value="C:plasma membrane"/>
    <property type="evidence" value="ECO:0007669"/>
    <property type="project" value="UniProtKB-SubCell"/>
</dbReference>
<feature type="transmembrane region" description="Helical" evidence="7">
    <location>
        <begin position="353"/>
        <end position="378"/>
    </location>
</feature>
<feature type="transmembrane region" description="Helical" evidence="7">
    <location>
        <begin position="168"/>
        <end position="189"/>
    </location>
</feature>
<dbReference type="PANTHER" id="PTHR33362">
    <property type="entry name" value="SIALIC ACID TRAP TRANSPORTER PERMEASE PROTEIN SIAT-RELATED"/>
    <property type="match status" value="1"/>
</dbReference>
<dbReference type="PANTHER" id="PTHR33362:SF5">
    <property type="entry name" value="C4-DICARBOXYLATE TRAP TRANSPORTER LARGE PERMEASE PROTEIN DCTM"/>
    <property type="match status" value="1"/>
</dbReference>
<name>A0A7T0BZ87_9BACT</name>
<feature type="transmembrane region" description="Helical" evidence="7">
    <location>
        <begin position="311"/>
        <end position="341"/>
    </location>
</feature>
<accession>A0A7T0BZ87</accession>
<dbReference type="InterPro" id="IPR004681">
    <property type="entry name" value="TRAP_DctM"/>
</dbReference>
<feature type="transmembrane region" description="Helical" evidence="7">
    <location>
        <begin position="6"/>
        <end position="33"/>
    </location>
</feature>
<comment type="subcellular location">
    <subcellularLocation>
        <location evidence="1">Cell inner membrane</location>
        <topology evidence="1">Multi-pass membrane protein</topology>
    </subcellularLocation>
</comment>
<evidence type="ECO:0000256" key="5">
    <source>
        <dbReference type="ARBA" id="ARBA00022989"/>
    </source>
</evidence>
<dbReference type="Pfam" id="PF06808">
    <property type="entry name" value="DctM"/>
    <property type="match status" value="1"/>
</dbReference>